<dbReference type="SUPFAM" id="SSF52799">
    <property type="entry name" value="(Phosphotyrosine protein) phosphatases II"/>
    <property type="match status" value="1"/>
</dbReference>
<keyword evidence="2" id="KW-0378">Hydrolase</keyword>
<evidence type="ECO:0000256" key="1">
    <source>
        <dbReference type="ARBA" id="ARBA00012527"/>
    </source>
</evidence>
<dbReference type="FunFam" id="3.90.190.10:FF:000024">
    <property type="entry name" value="probable tyrosine-protein phosphatase At1g05000"/>
    <property type="match status" value="1"/>
</dbReference>
<evidence type="ECO:0000313" key="11">
    <source>
        <dbReference type="Proteomes" id="UP001161247"/>
    </source>
</evidence>
<dbReference type="InterPro" id="IPR000387">
    <property type="entry name" value="Tyr_Pase_dom"/>
</dbReference>
<dbReference type="Proteomes" id="UP001161247">
    <property type="component" value="Chromosome 1"/>
</dbReference>
<keyword evidence="11" id="KW-1185">Reference proteome</keyword>
<comment type="catalytic activity">
    <reaction evidence="6">
        <text>1,5-bis(diphospho)-1D-myo-inositol 2,3,4,6-tetrakisphosphate + H2O = 1-diphospho-1D-myo-inositol 2,3,4,5,6-pentakisphosphate + phosphate + 2 H(+)</text>
        <dbReference type="Rhea" id="RHEA:79699"/>
        <dbReference type="ChEBI" id="CHEBI:15377"/>
        <dbReference type="ChEBI" id="CHEBI:15378"/>
        <dbReference type="ChEBI" id="CHEBI:43474"/>
        <dbReference type="ChEBI" id="CHEBI:74946"/>
        <dbReference type="ChEBI" id="CHEBI:77983"/>
        <dbReference type="EC" id="3.6.1.52"/>
    </reaction>
    <physiologicalReaction direction="left-to-right" evidence="6">
        <dbReference type="Rhea" id="RHEA:79700"/>
    </physiologicalReaction>
</comment>
<dbReference type="InterPro" id="IPR029021">
    <property type="entry name" value="Prot-tyrosine_phosphatase-like"/>
</dbReference>
<comment type="catalytic activity">
    <reaction evidence="7">
        <text>6-diphospho-1D-myo-inositol pentakisphosphate + H2O = 1D-myo-inositol hexakisphosphate + phosphate + H(+)</text>
        <dbReference type="Rhea" id="RHEA:79703"/>
        <dbReference type="ChEBI" id="CHEBI:15377"/>
        <dbReference type="ChEBI" id="CHEBI:15378"/>
        <dbReference type="ChEBI" id="CHEBI:43474"/>
        <dbReference type="ChEBI" id="CHEBI:58130"/>
        <dbReference type="ChEBI" id="CHEBI:230534"/>
        <dbReference type="EC" id="3.6.1.52"/>
    </reaction>
    <physiologicalReaction direction="left-to-right" evidence="7">
        <dbReference type="Rhea" id="RHEA:79704"/>
    </physiologicalReaction>
</comment>
<reference evidence="10" key="1">
    <citation type="submission" date="2023-03" db="EMBL/GenBank/DDBJ databases">
        <authorList>
            <person name="Julca I."/>
        </authorList>
    </citation>
    <scope>NUCLEOTIDE SEQUENCE</scope>
</reference>
<evidence type="ECO:0000256" key="5">
    <source>
        <dbReference type="ARBA" id="ARBA00047562"/>
    </source>
</evidence>
<dbReference type="PROSITE" id="PS50054">
    <property type="entry name" value="TYR_PHOSPHATASE_DUAL"/>
    <property type="match status" value="1"/>
</dbReference>
<feature type="domain" description="Tyrosine-protein phosphatase" evidence="8">
    <location>
        <begin position="22"/>
        <end position="171"/>
    </location>
</feature>
<protein>
    <recommendedName>
        <fullName evidence="1">diphosphoinositol-polyphosphate diphosphatase</fullName>
        <ecNumber evidence="1">3.6.1.52</ecNumber>
    </recommendedName>
</protein>
<evidence type="ECO:0000259" key="8">
    <source>
        <dbReference type="PROSITE" id="PS50054"/>
    </source>
</evidence>
<evidence type="ECO:0000256" key="4">
    <source>
        <dbReference type="ARBA" id="ARBA00047342"/>
    </source>
</evidence>
<evidence type="ECO:0000256" key="6">
    <source>
        <dbReference type="ARBA" id="ARBA00047927"/>
    </source>
</evidence>
<dbReference type="Pfam" id="PF03162">
    <property type="entry name" value="Y_phosphatase2"/>
    <property type="match status" value="1"/>
</dbReference>
<evidence type="ECO:0000313" key="10">
    <source>
        <dbReference type="EMBL" id="CAI9090895.1"/>
    </source>
</evidence>
<sequence>MCVILEEEGGDFAERVPVPPPNFATVEDNSVYRSGFPQPSNFSFLQSLHLKSILCLCTEPYPEGNLEFLKSNNIKLFQFGIDGTKEPTSIPRSTITEALEVLIDVRNHPILIHCRSGKHRTGCLVGSLRILQNWRLSSVVEEYKRYAGAKSRLTDLAFLEKYDASSLRHCLQNLLYQYQGYGSRKRRLLYKEELVQKPRITSA</sequence>
<dbReference type="InterPro" id="IPR004861">
    <property type="entry name" value="Siw14-like"/>
</dbReference>
<comment type="catalytic activity">
    <reaction evidence="5">
        <text>3,5-bis(diphospho)-1D-myo-inositol 1,2,4,6-tetrakisphosphate + H2O = 3-diphospho-1D-myo-inositol 1,2,4,5,6-pentakisphosphate + phosphate + 2 H(+)</text>
        <dbReference type="Rhea" id="RHEA:56312"/>
        <dbReference type="ChEBI" id="CHEBI:15377"/>
        <dbReference type="ChEBI" id="CHEBI:15378"/>
        <dbReference type="ChEBI" id="CHEBI:43474"/>
        <dbReference type="ChEBI" id="CHEBI:140372"/>
        <dbReference type="ChEBI" id="CHEBI:140374"/>
        <dbReference type="EC" id="3.6.1.52"/>
    </reaction>
    <physiologicalReaction direction="left-to-right" evidence="5">
        <dbReference type="Rhea" id="RHEA:56313"/>
    </physiologicalReaction>
</comment>
<dbReference type="Gene3D" id="3.90.190.10">
    <property type="entry name" value="Protein tyrosine phosphatase superfamily"/>
    <property type="match status" value="1"/>
</dbReference>
<gene>
    <name evidence="10" type="ORF">OLC1_LOCUS2949</name>
</gene>
<dbReference type="PANTHER" id="PTHR31126:SF46">
    <property type="entry name" value="TYROSINE-PROTEIN PHOSPHATASE DSP5"/>
    <property type="match status" value="1"/>
</dbReference>
<comment type="similarity">
    <text evidence="3">Belongs to the protein-tyrosine phosphatase family. Atypical dual-specificity phosphatase Siw14-like subfamily.</text>
</comment>
<dbReference type="GO" id="GO:0005737">
    <property type="term" value="C:cytoplasm"/>
    <property type="evidence" value="ECO:0007669"/>
    <property type="project" value="TreeGrafter"/>
</dbReference>
<dbReference type="GO" id="GO:0052845">
    <property type="term" value="F:inositol-5-diphosphate-1,2,3,4,6-pentakisphosphate diphosphatase activity"/>
    <property type="evidence" value="ECO:0007669"/>
    <property type="project" value="UniProtKB-ARBA"/>
</dbReference>
<dbReference type="AlphaFoldDB" id="A0AAV1C5N6"/>
<dbReference type="GO" id="GO:0052847">
    <property type="term" value="F:inositol-1,5-bisdiphosphate-2,3,4,6-tetrakisphosphate 5-diphosphatase activity"/>
    <property type="evidence" value="ECO:0007669"/>
    <property type="project" value="UniProtKB-ARBA"/>
</dbReference>
<dbReference type="EMBL" id="OX459118">
    <property type="protein sequence ID" value="CAI9090895.1"/>
    <property type="molecule type" value="Genomic_DNA"/>
</dbReference>
<dbReference type="PROSITE" id="PS00383">
    <property type="entry name" value="TYR_PHOSPHATASE_1"/>
    <property type="match status" value="1"/>
</dbReference>
<dbReference type="InterPro" id="IPR020428">
    <property type="entry name" value="PFA-DSPs"/>
</dbReference>
<dbReference type="GO" id="GO:0016791">
    <property type="term" value="F:phosphatase activity"/>
    <property type="evidence" value="ECO:0007669"/>
    <property type="project" value="InterPro"/>
</dbReference>
<organism evidence="10 11">
    <name type="scientific">Oldenlandia corymbosa var. corymbosa</name>
    <dbReference type="NCBI Taxonomy" id="529605"/>
    <lineage>
        <taxon>Eukaryota</taxon>
        <taxon>Viridiplantae</taxon>
        <taxon>Streptophyta</taxon>
        <taxon>Embryophyta</taxon>
        <taxon>Tracheophyta</taxon>
        <taxon>Spermatophyta</taxon>
        <taxon>Magnoliopsida</taxon>
        <taxon>eudicotyledons</taxon>
        <taxon>Gunneridae</taxon>
        <taxon>Pentapetalae</taxon>
        <taxon>asterids</taxon>
        <taxon>lamiids</taxon>
        <taxon>Gentianales</taxon>
        <taxon>Rubiaceae</taxon>
        <taxon>Rubioideae</taxon>
        <taxon>Spermacoceae</taxon>
        <taxon>Hedyotis-Oldenlandia complex</taxon>
        <taxon>Oldenlandia</taxon>
    </lineage>
</organism>
<name>A0AAV1C5N6_OLDCO</name>
<evidence type="ECO:0000256" key="3">
    <source>
        <dbReference type="ARBA" id="ARBA00044949"/>
    </source>
</evidence>
<accession>A0AAV1C5N6</accession>
<comment type="catalytic activity">
    <reaction evidence="4">
        <text>5-diphospho-1D-myo-inositol 1,2,3,4,6-pentakisphosphate + H2O = 1D-myo-inositol hexakisphosphate + phosphate + H(+)</text>
        <dbReference type="Rhea" id="RHEA:22384"/>
        <dbReference type="ChEBI" id="CHEBI:15377"/>
        <dbReference type="ChEBI" id="CHEBI:15378"/>
        <dbReference type="ChEBI" id="CHEBI:43474"/>
        <dbReference type="ChEBI" id="CHEBI:58130"/>
        <dbReference type="ChEBI" id="CHEBI:58628"/>
        <dbReference type="EC" id="3.6.1.52"/>
    </reaction>
    <physiologicalReaction direction="left-to-right" evidence="4">
        <dbReference type="Rhea" id="RHEA:22385"/>
    </physiologicalReaction>
</comment>
<dbReference type="InterPro" id="IPR016130">
    <property type="entry name" value="Tyr_Pase_AS"/>
</dbReference>
<dbReference type="PRINTS" id="PR01911">
    <property type="entry name" value="PFDSPHPHTASE"/>
</dbReference>
<dbReference type="PANTHER" id="PTHR31126">
    <property type="entry name" value="TYROSINE-PROTEIN PHOSPHATASE"/>
    <property type="match status" value="1"/>
</dbReference>
<dbReference type="InterPro" id="IPR020422">
    <property type="entry name" value="TYR_PHOSPHATASE_DUAL_dom"/>
</dbReference>
<dbReference type="EC" id="3.6.1.52" evidence="1"/>
<dbReference type="PROSITE" id="PS50056">
    <property type="entry name" value="TYR_PHOSPHATASE_2"/>
    <property type="match status" value="1"/>
</dbReference>
<evidence type="ECO:0000259" key="9">
    <source>
        <dbReference type="PROSITE" id="PS50056"/>
    </source>
</evidence>
<feature type="domain" description="Tyrosine specific protein phosphatases" evidence="9">
    <location>
        <begin position="93"/>
        <end position="145"/>
    </location>
</feature>
<evidence type="ECO:0000256" key="7">
    <source>
        <dbReference type="ARBA" id="ARBA00048424"/>
    </source>
</evidence>
<proteinExistence type="inferred from homology"/>
<evidence type="ECO:0000256" key="2">
    <source>
        <dbReference type="ARBA" id="ARBA00022801"/>
    </source>
</evidence>